<name>A0AAD5S2F4_9PEZI</name>
<proteinExistence type="predicted"/>
<reference evidence="1" key="1">
    <citation type="submission" date="2022-07" db="EMBL/GenBank/DDBJ databases">
        <title>Draft genome sequence of Zalerion maritima ATCC 34329, a (micro)plastics degrading marine fungus.</title>
        <authorList>
            <person name="Paco A."/>
            <person name="Goncalves M.F.M."/>
            <person name="Rocha-Santos T.A.P."/>
            <person name="Alves A."/>
        </authorList>
    </citation>
    <scope>NUCLEOTIDE SEQUENCE</scope>
    <source>
        <strain evidence="1">ATCC 34329</strain>
    </source>
</reference>
<dbReference type="AlphaFoldDB" id="A0AAD5S2F4"/>
<evidence type="ECO:0000313" key="2">
    <source>
        <dbReference type="Proteomes" id="UP001201980"/>
    </source>
</evidence>
<organism evidence="1 2">
    <name type="scientific">Zalerion maritima</name>
    <dbReference type="NCBI Taxonomy" id="339359"/>
    <lineage>
        <taxon>Eukaryota</taxon>
        <taxon>Fungi</taxon>
        <taxon>Dikarya</taxon>
        <taxon>Ascomycota</taxon>
        <taxon>Pezizomycotina</taxon>
        <taxon>Sordariomycetes</taxon>
        <taxon>Lulworthiomycetidae</taxon>
        <taxon>Lulworthiales</taxon>
        <taxon>Lulworthiaceae</taxon>
        <taxon>Zalerion</taxon>
    </lineage>
</organism>
<dbReference type="EMBL" id="JAKWBI020000058">
    <property type="protein sequence ID" value="KAJ2904266.1"/>
    <property type="molecule type" value="Genomic_DNA"/>
</dbReference>
<keyword evidence="2" id="KW-1185">Reference proteome</keyword>
<sequence>MPATKAQKRRARYLLEFHKFVRPVLDTEDLAFVQQITTNLQPEEERWPLQWATDKKGLNAAIRAIKDLRRTSTFEEPSSVFITNGAASGETLTLKEPSPV</sequence>
<evidence type="ECO:0000313" key="1">
    <source>
        <dbReference type="EMBL" id="KAJ2904266.1"/>
    </source>
</evidence>
<accession>A0AAD5S2F4</accession>
<protein>
    <submittedName>
        <fullName evidence="1">Uncharacterized protein</fullName>
    </submittedName>
</protein>
<dbReference type="Proteomes" id="UP001201980">
    <property type="component" value="Unassembled WGS sequence"/>
</dbReference>
<comment type="caution">
    <text evidence="1">The sequence shown here is derived from an EMBL/GenBank/DDBJ whole genome shotgun (WGS) entry which is preliminary data.</text>
</comment>
<gene>
    <name evidence="1" type="ORF">MKZ38_008477</name>
</gene>